<organism evidence="1 2">
    <name type="scientific">Steinernema carpocapsae</name>
    <name type="common">Entomopathogenic nematode</name>
    <dbReference type="NCBI Taxonomy" id="34508"/>
    <lineage>
        <taxon>Eukaryota</taxon>
        <taxon>Metazoa</taxon>
        <taxon>Ecdysozoa</taxon>
        <taxon>Nematoda</taxon>
        <taxon>Chromadorea</taxon>
        <taxon>Rhabditida</taxon>
        <taxon>Tylenchina</taxon>
        <taxon>Panagrolaimomorpha</taxon>
        <taxon>Strongyloidoidea</taxon>
        <taxon>Steinernematidae</taxon>
        <taxon>Steinernema</taxon>
    </lineage>
</organism>
<keyword evidence="2" id="KW-1185">Reference proteome</keyword>
<proteinExistence type="predicted"/>
<accession>A0A4U8UR63</accession>
<dbReference type="Proteomes" id="UP000298663">
    <property type="component" value="Chromosome X"/>
</dbReference>
<protein>
    <submittedName>
        <fullName evidence="1">Uncharacterized protein</fullName>
    </submittedName>
</protein>
<comment type="caution">
    <text evidence="1">The sequence shown here is derived from an EMBL/GenBank/DDBJ whole genome shotgun (WGS) entry which is preliminary data.</text>
</comment>
<dbReference type="AlphaFoldDB" id="A0A4U8UR63"/>
<evidence type="ECO:0000313" key="2">
    <source>
        <dbReference type="Proteomes" id="UP000298663"/>
    </source>
</evidence>
<dbReference type="EMBL" id="CM016762">
    <property type="protein sequence ID" value="TMS35581.1"/>
    <property type="molecule type" value="Genomic_DNA"/>
</dbReference>
<reference evidence="1 2" key="1">
    <citation type="journal article" date="2015" name="Genome Biol.">
        <title>Comparative genomics of Steinernema reveals deeply conserved gene regulatory networks.</title>
        <authorList>
            <person name="Dillman A.R."/>
            <person name="Macchietto M."/>
            <person name="Porter C.F."/>
            <person name="Rogers A."/>
            <person name="Williams B."/>
            <person name="Antoshechkin I."/>
            <person name="Lee M.M."/>
            <person name="Goodwin Z."/>
            <person name="Lu X."/>
            <person name="Lewis E.E."/>
            <person name="Goodrich-Blair H."/>
            <person name="Stock S.P."/>
            <person name="Adams B.J."/>
            <person name="Sternberg P.W."/>
            <person name="Mortazavi A."/>
        </authorList>
    </citation>
    <scope>NUCLEOTIDE SEQUENCE [LARGE SCALE GENOMIC DNA]</scope>
    <source>
        <strain evidence="1 2">ALL</strain>
    </source>
</reference>
<gene>
    <name evidence="1" type="ORF">L596_002953</name>
</gene>
<reference evidence="1 2" key="2">
    <citation type="journal article" date="2019" name="G3 (Bethesda)">
        <title>Hybrid Assembly of the Genome of the Entomopathogenic Nematode Steinernema carpocapsae Identifies the X-Chromosome.</title>
        <authorList>
            <person name="Serra L."/>
            <person name="Macchietto M."/>
            <person name="Macias-Munoz A."/>
            <person name="McGill C.J."/>
            <person name="Rodriguez I.M."/>
            <person name="Rodriguez B."/>
            <person name="Murad R."/>
            <person name="Mortazavi A."/>
        </authorList>
    </citation>
    <scope>NUCLEOTIDE SEQUENCE [LARGE SCALE GENOMIC DNA]</scope>
    <source>
        <strain evidence="1 2">ALL</strain>
    </source>
</reference>
<sequence length="163" mass="18843">MVSEPAAHSGNIKMIDGHFCDIVSLSFFLKTCWQRPRKPVKYCSVQFFVSFILQQFKSSELITFLFRGGRSRLFPTLIGHSPSHNPRRSRCPYLSPISKAQKLDLRAECLLFTQCPTVMLFDFHMSVRPLKKHKQLSGDFKRPVCANALFTPNLIKSFHYSER</sequence>
<evidence type="ECO:0000313" key="1">
    <source>
        <dbReference type="EMBL" id="TMS35581.1"/>
    </source>
</evidence>
<name>A0A4U8UR63_STECR</name>
<dbReference type="EMBL" id="AZBU02000001">
    <property type="protein sequence ID" value="TMS35581.1"/>
    <property type="molecule type" value="Genomic_DNA"/>
</dbReference>